<comment type="caution">
    <text evidence="1">The sequence shown here is derived from an EMBL/GenBank/DDBJ whole genome shotgun (WGS) entry which is preliminary data.</text>
</comment>
<name>A0A9D4SZY4_RHISA</name>
<evidence type="ECO:0000313" key="1">
    <source>
        <dbReference type="EMBL" id="KAH7962804.1"/>
    </source>
</evidence>
<evidence type="ECO:0000313" key="2">
    <source>
        <dbReference type="Proteomes" id="UP000821837"/>
    </source>
</evidence>
<dbReference type="AlphaFoldDB" id="A0A9D4SZY4"/>
<dbReference type="Proteomes" id="UP000821837">
    <property type="component" value="Chromosome 3"/>
</dbReference>
<reference evidence="1" key="1">
    <citation type="journal article" date="2020" name="Cell">
        <title>Large-Scale Comparative Analyses of Tick Genomes Elucidate Their Genetic Diversity and Vector Capacities.</title>
        <authorList>
            <consortium name="Tick Genome and Microbiome Consortium (TIGMIC)"/>
            <person name="Jia N."/>
            <person name="Wang J."/>
            <person name="Shi W."/>
            <person name="Du L."/>
            <person name="Sun Y."/>
            <person name="Zhan W."/>
            <person name="Jiang J.F."/>
            <person name="Wang Q."/>
            <person name="Zhang B."/>
            <person name="Ji P."/>
            <person name="Bell-Sakyi L."/>
            <person name="Cui X.M."/>
            <person name="Yuan T.T."/>
            <person name="Jiang B.G."/>
            <person name="Yang W.F."/>
            <person name="Lam T.T."/>
            <person name="Chang Q.C."/>
            <person name="Ding S.J."/>
            <person name="Wang X.J."/>
            <person name="Zhu J.G."/>
            <person name="Ruan X.D."/>
            <person name="Zhao L."/>
            <person name="Wei J.T."/>
            <person name="Ye R.Z."/>
            <person name="Que T.C."/>
            <person name="Du C.H."/>
            <person name="Zhou Y.H."/>
            <person name="Cheng J.X."/>
            <person name="Dai P.F."/>
            <person name="Guo W.B."/>
            <person name="Han X.H."/>
            <person name="Huang E.J."/>
            <person name="Li L.F."/>
            <person name="Wei W."/>
            <person name="Gao Y.C."/>
            <person name="Liu J.Z."/>
            <person name="Shao H.Z."/>
            <person name="Wang X."/>
            <person name="Wang C.C."/>
            <person name="Yang T.C."/>
            <person name="Huo Q.B."/>
            <person name="Li W."/>
            <person name="Chen H.Y."/>
            <person name="Chen S.E."/>
            <person name="Zhou L.G."/>
            <person name="Ni X.B."/>
            <person name="Tian J.H."/>
            <person name="Sheng Y."/>
            <person name="Liu T."/>
            <person name="Pan Y.S."/>
            <person name="Xia L.Y."/>
            <person name="Li J."/>
            <person name="Zhao F."/>
            <person name="Cao W.C."/>
        </authorList>
    </citation>
    <scope>NUCLEOTIDE SEQUENCE</scope>
    <source>
        <strain evidence="1">Rsan-2018</strain>
    </source>
</reference>
<reference evidence="1" key="2">
    <citation type="submission" date="2021-09" db="EMBL/GenBank/DDBJ databases">
        <authorList>
            <person name="Jia N."/>
            <person name="Wang J."/>
            <person name="Shi W."/>
            <person name="Du L."/>
            <person name="Sun Y."/>
            <person name="Zhan W."/>
            <person name="Jiang J."/>
            <person name="Wang Q."/>
            <person name="Zhang B."/>
            <person name="Ji P."/>
            <person name="Sakyi L.B."/>
            <person name="Cui X."/>
            <person name="Yuan T."/>
            <person name="Jiang B."/>
            <person name="Yang W."/>
            <person name="Lam T.T.-Y."/>
            <person name="Chang Q."/>
            <person name="Ding S."/>
            <person name="Wang X."/>
            <person name="Zhu J."/>
            <person name="Ruan X."/>
            <person name="Zhao L."/>
            <person name="Wei J."/>
            <person name="Que T."/>
            <person name="Du C."/>
            <person name="Cheng J."/>
            <person name="Dai P."/>
            <person name="Han X."/>
            <person name="Huang E."/>
            <person name="Gao Y."/>
            <person name="Liu J."/>
            <person name="Shao H."/>
            <person name="Ye R."/>
            <person name="Li L."/>
            <person name="Wei W."/>
            <person name="Wang X."/>
            <person name="Wang C."/>
            <person name="Huo Q."/>
            <person name="Li W."/>
            <person name="Guo W."/>
            <person name="Chen H."/>
            <person name="Chen S."/>
            <person name="Zhou L."/>
            <person name="Zhou L."/>
            <person name="Ni X."/>
            <person name="Tian J."/>
            <person name="Zhou Y."/>
            <person name="Sheng Y."/>
            <person name="Liu T."/>
            <person name="Pan Y."/>
            <person name="Xia L."/>
            <person name="Li J."/>
            <person name="Zhao F."/>
            <person name="Cao W."/>
        </authorList>
    </citation>
    <scope>NUCLEOTIDE SEQUENCE</scope>
    <source>
        <strain evidence="1">Rsan-2018</strain>
        <tissue evidence="1">Larvae</tissue>
    </source>
</reference>
<organism evidence="1 2">
    <name type="scientific">Rhipicephalus sanguineus</name>
    <name type="common">Brown dog tick</name>
    <name type="synonym">Ixodes sanguineus</name>
    <dbReference type="NCBI Taxonomy" id="34632"/>
    <lineage>
        <taxon>Eukaryota</taxon>
        <taxon>Metazoa</taxon>
        <taxon>Ecdysozoa</taxon>
        <taxon>Arthropoda</taxon>
        <taxon>Chelicerata</taxon>
        <taxon>Arachnida</taxon>
        <taxon>Acari</taxon>
        <taxon>Parasitiformes</taxon>
        <taxon>Ixodida</taxon>
        <taxon>Ixodoidea</taxon>
        <taxon>Ixodidae</taxon>
        <taxon>Rhipicephalinae</taxon>
        <taxon>Rhipicephalus</taxon>
        <taxon>Rhipicephalus</taxon>
    </lineage>
</organism>
<proteinExistence type="predicted"/>
<accession>A0A9D4SZY4</accession>
<dbReference type="EMBL" id="JABSTV010001249">
    <property type="protein sequence ID" value="KAH7962804.1"/>
    <property type="molecule type" value="Genomic_DNA"/>
</dbReference>
<protein>
    <submittedName>
        <fullName evidence="1">Uncharacterized protein</fullName>
    </submittedName>
</protein>
<sequence length="91" mass="10306">MSVEFMETLENHRGFQTTPTTSHLCSSTSLRAAVMLLGVLKGQSTDEIPSQQSHRTARLREVTHQWCQLSRKIHHNAAMAAQGWNPRQHVN</sequence>
<gene>
    <name evidence="1" type="ORF">HPB52_018057</name>
</gene>
<keyword evidence="2" id="KW-1185">Reference proteome</keyword>